<feature type="compositionally biased region" description="Polar residues" evidence="4">
    <location>
        <begin position="136"/>
        <end position="149"/>
    </location>
</feature>
<evidence type="ECO:0000256" key="3">
    <source>
        <dbReference type="ARBA" id="ARBA00023193"/>
    </source>
</evidence>
<feature type="compositionally biased region" description="Low complexity" evidence="4">
    <location>
        <begin position="49"/>
        <end position="60"/>
    </location>
</feature>
<dbReference type="GO" id="GO:0008190">
    <property type="term" value="F:eukaryotic initiation factor 4E binding"/>
    <property type="evidence" value="ECO:0007669"/>
    <property type="project" value="InterPro"/>
</dbReference>
<feature type="compositionally biased region" description="Basic and acidic residues" evidence="4">
    <location>
        <begin position="1"/>
        <end position="10"/>
    </location>
</feature>
<feature type="compositionally biased region" description="Low complexity" evidence="4">
    <location>
        <begin position="119"/>
        <end position="128"/>
    </location>
</feature>
<keyword evidence="6" id="KW-1185">Reference proteome</keyword>
<feature type="region of interest" description="Disordered" evidence="4">
    <location>
        <begin position="201"/>
        <end position="266"/>
    </location>
</feature>
<dbReference type="GeneTree" id="ENSGT00940000159932"/>
<dbReference type="GO" id="GO:0045947">
    <property type="term" value="P:negative regulation of translational initiation"/>
    <property type="evidence" value="ECO:0007669"/>
    <property type="project" value="InterPro"/>
</dbReference>
<accession>A0A7N5K8U8</accession>
<dbReference type="Ensembl" id="ENSAMET00000037799.1">
    <property type="protein sequence ID" value="ENSAMEP00000036667.1"/>
    <property type="gene ID" value="ENSAMEG00000024475.1"/>
</dbReference>
<evidence type="ECO:0000256" key="1">
    <source>
        <dbReference type="ARBA" id="ARBA00005480"/>
    </source>
</evidence>
<reference evidence="5 6" key="1">
    <citation type="journal article" date="2010" name="Nature">
        <title>The sequence and de novo assembly of the giant panda genome.</title>
        <authorList>
            <person name="Li R."/>
            <person name="Fan W."/>
            <person name="Tian G."/>
            <person name="Zhu H."/>
            <person name="He L."/>
            <person name="Cai J."/>
            <person name="Huang Q."/>
            <person name="Cai Q."/>
            <person name="Li B."/>
            <person name="Bai Y."/>
            <person name="Zhang Z."/>
            <person name="Zhang Y."/>
            <person name="Wang W."/>
            <person name="Li J."/>
            <person name="Wei F."/>
            <person name="Li H."/>
            <person name="Jian M."/>
            <person name="Li J."/>
            <person name="Zhang Z."/>
            <person name="Nielsen R."/>
            <person name="Li D."/>
            <person name="Gu W."/>
            <person name="Yang Z."/>
            <person name="Xuan Z."/>
            <person name="Ryder O.A."/>
            <person name="Leung F.C."/>
            <person name="Zhou Y."/>
            <person name="Cao J."/>
            <person name="Sun X."/>
            <person name="Fu Y."/>
            <person name="Fang X."/>
            <person name="Guo X."/>
            <person name="Wang B."/>
            <person name="Hou R."/>
            <person name="Shen F."/>
            <person name="Mu B."/>
            <person name="Ni P."/>
            <person name="Lin R."/>
            <person name="Qian W."/>
            <person name="Wang G."/>
            <person name="Yu C."/>
            <person name="Nie W."/>
            <person name="Wang J."/>
            <person name="Wu Z."/>
            <person name="Liang H."/>
            <person name="Min J."/>
            <person name="Wu Q."/>
            <person name="Cheng S."/>
            <person name="Ruan J."/>
            <person name="Wang M."/>
            <person name="Shi Z."/>
            <person name="Wen M."/>
            <person name="Liu B."/>
            <person name="Ren X."/>
            <person name="Zheng H."/>
            <person name="Dong D."/>
            <person name="Cook K."/>
            <person name="Shan G."/>
            <person name="Zhang H."/>
            <person name="Kosiol C."/>
            <person name="Xie X."/>
            <person name="Lu Z."/>
            <person name="Zheng H."/>
            <person name="Li Y."/>
            <person name="Steiner C.C."/>
            <person name="Lam T.T."/>
            <person name="Lin S."/>
            <person name="Zhang Q."/>
            <person name="Li G."/>
            <person name="Tian J."/>
            <person name="Gong T."/>
            <person name="Liu H."/>
            <person name="Zhang D."/>
            <person name="Fang L."/>
            <person name="Ye C."/>
            <person name="Zhang J."/>
            <person name="Hu W."/>
            <person name="Xu A."/>
            <person name="Ren Y."/>
            <person name="Zhang G."/>
            <person name="Bruford M.W."/>
            <person name="Li Q."/>
            <person name="Ma L."/>
            <person name="Guo Y."/>
            <person name="An N."/>
            <person name="Hu Y."/>
            <person name="Zheng Y."/>
            <person name="Shi Y."/>
            <person name="Li Z."/>
            <person name="Liu Q."/>
            <person name="Chen Y."/>
            <person name="Zhao J."/>
            <person name="Qu N."/>
            <person name="Zhao S."/>
            <person name="Tian F."/>
            <person name="Wang X."/>
            <person name="Wang H."/>
            <person name="Xu L."/>
            <person name="Liu X."/>
            <person name="Vinar T."/>
            <person name="Wang Y."/>
            <person name="Lam T.W."/>
            <person name="Yiu S.M."/>
            <person name="Liu S."/>
            <person name="Zhang H."/>
            <person name="Li D."/>
            <person name="Huang Y."/>
            <person name="Wang X."/>
            <person name="Yang G."/>
            <person name="Jiang Z."/>
            <person name="Wang J."/>
            <person name="Qin N."/>
            <person name="Li L."/>
            <person name="Li J."/>
            <person name="Bolund L."/>
            <person name="Kristiansen K."/>
            <person name="Wong G.K."/>
            <person name="Olson M."/>
            <person name="Zhang X."/>
            <person name="Li S."/>
            <person name="Yang H."/>
            <person name="Wang J."/>
            <person name="Wang J."/>
        </authorList>
    </citation>
    <scope>NUCLEOTIDE SEQUENCE [LARGE SCALE GENOMIC DNA]</scope>
</reference>
<feature type="compositionally biased region" description="Polar residues" evidence="4">
    <location>
        <begin position="171"/>
        <end position="185"/>
    </location>
</feature>
<name>A0A7N5K8U8_AILME</name>
<organism evidence="5 6">
    <name type="scientific">Ailuropoda melanoleuca</name>
    <name type="common">Giant panda</name>
    <dbReference type="NCBI Taxonomy" id="9646"/>
    <lineage>
        <taxon>Eukaryota</taxon>
        <taxon>Metazoa</taxon>
        <taxon>Chordata</taxon>
        <taxon>Craniata</taxon>
        <taxon>Vertebrata</taxon>
        <taxon>Euteleostomi</taxon>
        <taxon>Mammalia</taxon>
        <taxon>Eutheria</taxon>
        <taxon>Laurasiatheria</taxon>
        <taxon>Carnivora</taxon>
        <taxon>Caniformia</taxon>
        <taxon>Ursidae</taxon>
        <taxon>Ailuropoda</taxon>
    </lineage>
</organism>
<feature type="region of interest" description="Disordered" evidence="4">
    <location>
        <begin position="1"/>
        <end position="152"/>
    </location>
</feature>
<keyword evidence="3" id="KW-0652">Protein synthesis inhibitor</keyword>
<evidence type="ECO:0000313" key="6">
    <source>
        <dbReference type="Proteomes" id="UP000008912"/>
    </source>
</evidence>
<protein>
    <submittedName>
        <fullName evidence="5">Eukaryotic translation initiation factor 4E binding protein 1</fullName>
    </submittedName>
</protein>
<comment type="similarity">
    <text evidence="1">Belongs to the eIF4E-binding protein family.</text>
</comment>
<dbReference type="PANTHER" id="PTHR12669">
    <property type="entry name" value="EUKARYOTIC TRANSLATION INITIATION FACTOR 4E-BINDING PROTEIN"/>
    <property type="match status" value="1"/>
</dbReference>
<feature type="region of interest" description="Disordered" evidence="4">
    <location>
        <begin position="166"/>
        <end position="185"/>
    </location>
</feature>
<evidence type="ECO:0000313" key="5">
    <source>
        <dbReference type="Ensembl" id="ENSAMEP00000036667.1"/>
    </source>
</evidence>
<evidence type="ECO:0000256" key="4">
    <source>
        <dbReference type="SAM" id="MobiDB-lite"/>
    </source>
</evidence>
<dbReference type="Proteomes" id="UP000008912">
    <property type="component" value="Unassembled WGS sequence"/>
</dbReference>
<feature type="compositionally biased region" description="Low complexity" evidence="4">
    <location>
        <begin position="71"/>
        <end position="91"/>
    </location>
</feature>
<dbReference type="PANTHER" id="PTHR12669:SF14">
    <property type="entry name" value="EUKARYOTIC TRANSLATION INITIATION FACTOR 4E-BINDING PROTEIN 1"/>
    <property type="match status" value="1"/>
</dbReference>
<dbReference type="AlphaFoldDB" id="A0A7N5K8U8"/>
<evidence type="ECO:0000256" key="2">
    <source>
        <dbReference type="ARBA" id="ARBA00022845"/>
    </source>
</evidence>
<dbReference type="InParanoid" id="A0A7N5K8U8"/>
<dbReference type="InterPro" id="IPR008606">
    <property type="entry name" value="EIF4EBP"/>
</dbReference>
<proteinExistence type="inferred from homology"/>
<sequence>ALPKGRDCWDPRTALTPRRRPRPREALTYTSPRPHPVAASVAGRDPRAKGAGRSRAAPAPARRRPSGGGLRPALRGNARTGSRAEAGAAAAPLQLQIPGGAETQRRKGWAGAGRGKAGGARAARGPRLGCRRCSRETMSGGSSCSQTPSRAIPATRRVVLGDGVQLPPGDYSTTPGGTLFSTTPGGTRIIYDRKFLMECRNSPVTKTPPRDLPTIPGVTSPASEEPPTEPSQNHLRHSPEDKPTGGLKTSLHQQEDVISPRESCCS</sequence>
<dbReference type="GO" id="GO:0005737">
    <property type="term" value="C:cytoplasm"/>
    <property type="evidence" value="ECO:0007669"/>
    <property type="project" value="TreeGrafter"/>
</dbReference>
<keyword evidence="2" id="KW-0810">Translation regulation</keyword>
<reference evidence="5" key="2">
    <citation type="submission" date="2025-08" db="UniProtKB">
        <authorList>
            <consortium name="Ensembl"/>
        </authorList>
    </citation>
    <scope>IDENTIFICATION</scope>
</reference>
<dbReference type="Pfam" id="PF05456">
    <property type="entry name" value="eIF_4EBP"/>
    <property type="match status" value="1"/>
</dbReference>
<gene>
    <name evidence="5" type="primary">EIF4EBP1</name>
</gene>
<reference evidence="5" key="3">
    <citation type="submission" date="2025-09" db="UniProtKB">
        <authorList>
            <consortium name="Ensembl"/>
        </authorList>
    </citation>
    <scope>IDENTIFICATION</scope>
</reference>